<dbReference type="Proteomes" id="UP001276659">
    <property type="component" value="Unassembled WGS sequence"/>
</dbReference>
<name>A0AAE0DNI5_9LECA</name>
<dbReference type="SMART" id="SM00558">
    <property type="entry name" value="JmjC"/>
    <property type="match status" value="1"/>
</dbReference>
<dbReference type="Pfam" id="PF13621">
    <property type="entry name" value="Cupin_8"/>
    <property type="match status" value="1"/>
</dbReference>
<comment type="caution">
    <text evidence="2">The sequence shown here is derived from an EMBL/GenBank/DDBJ whole genome shotgun (WGS) entry which is preliminary data.</text>
</comment>
<organism evidence="2 3">
    <name type="scientific">Lepraria neglecta</name>
    <dbReference type="NCBI Taxonomy" id="209136"/>
    <lineage>
        <taxon>Eukaryota</taxon>
        <taxon>Fungi</taxon>
        <taxon>Dikarya</taxon>
        <taxon>Ascomycota</taxon>
        <taxon>Pezizomycotina</taxon>
        <taxon>Lecanoromycetes</taxon>
        <taxon>OSLEUM clade</taxon>
        <taxon>Lecanoromycetidae</taxon>
        <taxon>Lecanorales</taxon>
        <taxon>Lecanorineae</taxon>
        <taxon>Stereocaulaceae</taxon>
        <taxon>Lepraria</taxon>
    </lineage>
</organism>
<gene>
    <name evidence="2" type="ORF">OEA41_007735</name>
</gene>
<feature type="domain" description="JmjC" evidence="1">
    <location>
        <begin position="142"/>
        <end position="296"/>
    </location>
</feature>
<dbReference type="InterPro" id="IPR003347">
    <property type="entry name" value="JmjC_dom"/>
</dbReference>
<sequence>MIPRQSLRLTSLRFLSCRPYSSASRWRPVKELQDGHLETFRNEAFVPSKPILLPRKHFFELPAAQKWFLTPPNEHDGAGTTLNRNYLDQFGNAVVPLEFTKLSSESEATFHRAEAPLAIFLQWASLASTDIEDRLYLAQASFASLPKDMVDDLPTPEIVSKAGTGDIYDTNIWMGIPPTYTPLHRDPNPNMFVQLAGKKVVRILEPEVGDEVFARVQQALGKSGSAALRGEDMMKGEERSLLEAEIWDVASNAYQGPAGYEVDVNAGDGLFIPKGWWHSIKGIGDGVTASVNWWFR</sequence>
<evidence type="ECO:0000313" key="2">
    <source>
        <dbReference type="EMBL" id="KAK3176412.1"/>
    </source>
</evidence>
<protein>
    <recommendedName>
        <fullName evidence="1">JmjC domain-containing protein</fullName>
    </recommendedName>
</protein>
<dbReference type="InterPro" id="IPR041667">
    <property type="entry name" value="Cupin_8"/>
</dbReference>
<evidence type="ECO:0000313" key="3">
    <source>
        <dbReference type="Proteomes" id="UP001276659"/>
    </source>
</evidence>
<proteinExistence type="predicted"/>
<reference evidence="2" key="1">
    <citation type="submission" date="2022-11" db="EMBL/GenBank/DDBJ databases">
        <title>Chromosomal genome sequence assembly and mating type (MAT) locus characterization of the leprose asexual lichenized fungus Lepraria neglecta (Nyl.) Erichsen.</title>
        <authorList>
            <person name="Allen J.L."/>
            <person name="Pfeffer B."/>
        </authorList>
    </citation>
    <scope>NUCLEOTIDE SEQUENCE</scope>
    <source>
        <strain evidence="2">Allen 5258</strain>
    </source>
</reference>
<dbReference type="EMBL" id="JASNWA010000004">
    <property type="protein sequence ID" value="KAK3176412.1"/>
    <property type="molecule type" value="Genomic_DNA"/>
</dbReference>
<keyword evidence="3" id="KW-1185">Reference proteome</keyword>
<dbReference type="PANTHER" id="PTHR12461:SF105">
    <property type="entry name" value="HYPOXIA-INDUCIBLE FACTOR 1-ALPHA INHIBITOR"/>
    <property type="match status" value="1"/>
</dbReference>
<dbReference type="AlphaFoldDB" id="A0AAE0DNI5"/>
<dbReference type="Gene3D" id="2.60.120.650">
    <property type="entry name" value="Cupin"/>
    <property type="match status" value="1"/>
</dbReference>
<evidence type="ECO:0000259" key="1">
    <source>
        <dbReference type="PROSITE" id="PS51184"/>
    </source>
</evidence>
<dbReference type="PROSITE" id="PS51184">
    <property type="entry name" value="JMJC"/>
    <property type="match status" value="1"/>
</dbReference>
<accession>A0AAE0DNI5</accession>
<dbReference type="SUPFAM" id="SSF51197">
    <property type="entry name" value="Clavaminate synthase-like"/>
    <property type="match status" value="1"/>
</dbReference>
<dbReference type="PANTHER" id="PTHR12461">
    <property type="entry name" value="HYPOXIA-INDUCIBLE FACTOR 1 ALPHA INHIBITOR-RELATED"/>
    <property type="match status" value="1"/>
</dbReference>